<evidence type="ECO:0000313" key="4">
    <source>
        <dbReference type="RefSeq" id="XP_052111510.1"/>
    </source>
</evidence>
<name>A0A9C6T7T0_ARADU</name>
<dbReference type="KEGG" id="adu:127742809"/>
<feature type="compositionally biased region" description="Basic and acidic residues" evidence="1">
    <location>
        <begin position="10"/>
        <end position="43"/>
    </location>
</feature>
<dbReference type="GeneID" id="127742809"/>
<reference evidence="3" key="1">
    <citation type="journal article" date="2016" name="Nat. Genet.">
        <title>The genome sequences of Arachis duranensis and Arachis ipaensis, the diploid ancestors of cultivated peanut.</title>
        <authorList>
            <person name="Bertioli D.J."/>
            <person name="Cannon S.B."/>
            <person name="Froenicke L."/>
            <person name="Huang G."/>
            <person name="Farmer A.D."/>
            <person name="Cannon E.K."/>
            <person name="Liu X."/>
            <person name="Gao D."/>
            <person name="Clevenger J."/>
            <person name="Dash S."/>
            <person name="Ren L."/>
            <person name="Moretzsohn M.C."/>
            <person name="Shirasawa K."/>
            <person name="Huang W."/>
            <person name="Vidigal B."/>
            <person name="Abernathy B."/>
            <person name="Chu Y."/>
            <person name="Niederhuth C.E."/>
            <person name="Umale P."/>
            <person name="Araujo A.C."/>
            <person name="Kozik A."/>
            <person name="Kim K.D."/>
            <person name="Burow M.D."/>
            <person name="Varshney R.K."/>
            <person name="Wang X."/>
            <person name="Zhang X."/>
            <person name="Barkley N."/>
            <person name="Guimaraes P.M."/>
            <person name="Isobe S."/>
            <person name="Guo B."/>
            <person name="Liao B."/>
            <person name="Stalker H.T."/>
            <person name="Schmitz R.J."/>
            <person name="Scheffler B.E."/>
            <person name="Leal-Bertioli S.C."/>
            <person name="Xun X."/>
            <person name="Jackson S.A."/>
            <person name="Michelmore R."/>
            <person name="Ozias-Akins P."/>
        </authorList>
    </citation>
    <scope>NUCLEOTIDE SEQUENCE [LARGE SCALE GENOMIC DNA]</scope>
    <source>
        <strain evidence="3">cv. V14167</strain>
    </source>
</reference>
<dbReference type="Pfam" id="PF22936">
    <property type="entry name" value="Pol_BBD"/>
    <property type="match status" value="1"/>
</dbReference>
<accession>A0A9C6T7T0</accession>
<feature type="region of interest" description="Disordered" evidence="1">
    <location>
        <begin position="1"/>
        <end position="43"/>
    </location>
</feature>
<organism evidence="3 4">
    <name type="scientific">Arachis duranensis</name>
    <name type="common">Wild peanut</name>
    <dbReference type="NCBI Taxonomy" id="130453"/>
    <lineage>
        <taxon>Eukaryota</taxon>
        <taxon>Viridiplantae</taxon>
        <taxon>Streptophyta</taxon>
        <taxon>Embryophyta</taxon>
        <taxon>Tracheophyta</taxon>
        <taxon>Spermatophyta</taxon>
        <taxon>Magnoliopsida</taxon>
        <taxon>eudicotyledons</taxon>
        <taxon>Gunneridae</taxon>
        <taxon>Pentapetalae</taxon>
        <taxon>rosids</taxon>
        <taxon>fabids</taxon>
        <taxon>Fabales</taxon>
        <taxon>Fabaceae</taxon>
        <taxon>Papilionoideae</taxon>
        <taxon>50 kb inversion clade</taxon>
        <taxon>dalbergioids sensu lato</taxon>
        <taxon>Dalbergieae</taxon>
        <taxon>Pterocarpus clade</taxon>
        <taxon>Arachis</taxon>
    </lineage>
</organism>
<evidence type="ECO:0000259" key="2">
    <source>
        <dbReference type="Pfam" id="PF22936"/>
    </source>
</evidence>
<sequence>MSCRQNFRGMLEEKRTKVEDKDEVEAVDKDMRSKEEENKLVVHSEDVEEPTLLLMLKEDQNSEDSAWYLDNRASNHMTGDRSKFVALDTNVKGHVRFGDESKVEINGKGTILFELKNGSHKILSDVIISQS</sequence>
<reference evidence="4" key="2">
    <citation type="submission" date="2025-08" db="UniProtKB">
        <authorList>
            <consortium name="RefSeq"/>
        </authorList>
    </citation>
    <scope>IDENTIFICATION</scope>
    <source>
        <tissue evidence="4">Whole plant</tissue>
    </source>
</reference>
<protein>
    <submittedName>
        <fullName evidence="4">Uncharacterized protein LOC127742809</fullName>
    </submittedName>
</protein>
<feature type="domain" description="Retrovirus-related Pol polyprotein from transposon TNT 1-94-like beta-barrel" evidence="2">
    <location>
        <begin position="67"/>
        <end position="127"/>
    </location>
</feature>
<dbReference type="Proteomes" id="UP000515211">
    <property type="component" value="Chromosome 10"/>
</dbReference>
<dbReference type="AlphaFoldDB" id="A0A9C6T7T0"/>
<dbReference type="RefSeq" id="XP_052111510.1">
    <property type="nucleotide sequence ID" value="XM_052255550.1"/>
</dbReference>
<proteinExistence type="predicted"/>
<gene>
    <name evidence="4" type="primary">LOC127742809</name>
</gene>
<evidence type="ECO:0000313" key="3">
    <source>
        <dbReference type="Proteomes" id="UP000515211"/>
    </source>
</evidence>
<evidence type="ECO:0000256" key="1">
    <source>
        <dbReference type="SAM" id="MobiDB-lite"/>
    </source>
</evidence>
<dbReference type="InterPro" id="IPR054722">
    <property type="entry name" value="PolX-like_BBD"/>
</dbReference>
<keyword evidence="3" id="KW-1185">Reference proteome</keyword>